<gene>
    <name evidence="2" type="ORF">DFR63_1314</name>
</gene>
<keyword evidence="1" id="KW-0812">Transmembrane</keyword>
<keyword evidence="1" id="KW-0472">Membrane</keyword>
<dbReference type="OrthoDB" id="2418487at2"/>
<evidence type="ECO:0000313" key="3">
    <source>
        <dbReference type="Proteomes" id="UP000257076"/>
    </source>
</evidence>
<comment type="caution">
    <text evidence="2">The sequence shown here is derived from an EMBL/GenBank/DDBJ whole genome shotgun (WGS) entry which is preliminary data.</text>
</comment>
<accession>A0A3E0AZP2</accession>
<proteinExistence type="predicted"/>
<protein>
    <submittedName>
        <fullName evidence="2">Uncharacterized protein</fullName>
    </submittedName>
</protein>
<name>A0A3E0AZP2_9STAP</name>
<keyword evidence="3" id="KW-1185">Reference proteome</keyword>
<organism evidence="2 3">
    <name type="scientific">Jeotgalicoccus halotolerans</name>
    <dbReference type="NCBI Taxonomy" id="157227"/>
    <lineage>
        <taxon>Bacteria</taxon>
        <taxon>Bacillati</taxon>
        <taxon>Bacillota</taxon>
        <taxon>Bacilli</taxon>
        <taxon>Bacillales</taxon>
        <taxon>Staphylococcaceae</taxon>
        <taxon>Jeotgalicoccus</taxon>
    </lineage>
</organism>
<feature type="transmembrane region" description="Helical" evidence="1">
    <location>
        <begin position="7"/>
        <end position="28"/>
    </location>
</feature>
<reference evidence="2 3" key="1">
    <citation type="submission" date="2018-08" db="EMBL/GenBank/DDBJ databases">
        <title>Genomic Encyclopedia of Type Strains, Phase IV (KMG-IV): sequencing the most valuable type-strain genomes for metagenomic binning, comparative biology and taxonomic classification.</title>
        <authorList>
            <person name="Goeker M."/>
        </authorList>
    </citation>
    <scope>NUCLEOTIDE SEQUENCE [LARGE SCALE GENOMIC DNA]</scope>
    <source>
        <strain evidence="2 3">DSM 17274</strain>
    </source>
</reference>
<evidence type="ECO:0000313" key="2">
    <source>
        <dbReference type="EMBL" id="REG24222.1"/>
    </source>
</evidence>
<dbReference type="RefSeq" id="WP_115885128.1">
    <property type="nucleotide sequence ID" value="NZ_CBCSHX010000003.1"/>
</dbReference>
<dbReference type="EMBL" id="QUMW01000011">
    <property type="protein sequence ID" value="REG24222.1"/>
    <property type="molecule type" value="Genomic_DNA"/>
</dbReference>
<sequence>MKIVHVLLYALLLTLFTAGIIFSTMASYTETSPLPYTVIGAFMAVLFALYTAVLIKYRGRRIQNDKENRV</sequence>
<dbReference type="AlphaFoldDB" id="A0A3E0AZP2"/>
<keyword evidence="1" id="KW-1133">Transmembrane helix</keyword>
<dbReference type="Proteomes" id="UP000257076">
    <property type="component" value="Unassembled WGS sequence"/>
</dbReference>
<feature type="transmembrane region" description="Helical" evidence="1">
    <location>
        <begin position="34"/>
        <end position="55"/>
    </location>
</feature>
<evidence type="ECO:0000256" key="1">
    <source>
        <dbReference type="SAM" id="Phobius"/>
    </source>
</evidence>